<gene>
    <name evidence="2" type="ORF">OL234_05310</name>
</gene>
<keyword evidence="1" id="KW-0812">Transmembrane</keyword>
<evidence type="ECO:0000256" key="1">
    <source>
        <dbReference type="SAM" id="Phobius"/>
    </source>
</evidence>
<evidence type="ECO:0000313" key="3">
    <source>
        <dbReference type="Proteomes" id="UP001179647"/>
    </source>
</evidence>
<organism evidence="2 3">
    <name type="scientific">Vagococcus intermedius</name>
    <dbReference type="NCBI Taxonomy" id="2991418"/>
    <lineage>
        <taxon>Bacteria</taxon>
        <taxon>Bacillati</taxon>
        <taxon>Bacillota</taxon>
        <taxon>Bacilli</taxon>
        <taxon>Lactobacillales</taxon>
        <taxon>Enterococcaceae</taxon>
        <taxon>Vagococcus</taxon>
    </lineage>
</organism>
<feature type="transmembrane region" description="Helical" evidence="1">
    <location>
        <begin position="33"/>
        <end position="51"/>
    </location>
</feature>
<evidence type="ECO:0008006" key="4">
    <source>
        <dbReference type="Google" id="ProtNLM"/>
    </source>
</evidence>
<feature type="transmembrane region" description="Helical" evidence="1">
    <location>
        <begin position="7"/>
        <end position="27"/>
    </location>
</feature>
<proteinExistence type="predicted"/>
<keyword evidence="1" id="KW-0472">Membrane</keyword>
<keyword evidence="3" id="KW-1185">Reference proteome</keyword>
<reference evidence="2" key="1">
    <citation type="submission" date="2022-10" db="EMBL/GenBank/DDBJ databases">
        <title>Vagococcus sp. isolated from poultry meat.</title>
        <authorList>
            <person name="Johansson P."/>
            <person name="Bjorkroth J."/>
        </authorList>
    </citation>
    <scope>NUCLEOTIDE SEQUENCE</scope>
    <source>
        <strain evidence="2">STAA11</strain>
    </source>
</reference>
<keyword evidence="1" id="KW-1133">Transmembrane helix</keyword>
<feature type="transmembrane region" description="Helical" evidence="1">
    <location>
        <begin position="109"/>
        <end position="130"/>
    </location>
</feature>
<sequence length="136" mass="15349">MLRNKTNYLVLSGGIGVIFILVGSYLGSDWLNSSLIGLGAGLVGASLGKYINYRKITRTNESIESYEIEMNDPRNREIKTIAMAKAGRLLDLILIILSVISIFTKQPLWLTVILISLFLLYELFVYLYIVKLNKEM</sequence>
<evidence type="ECO:0000313" key="2">
    <source>
        <dbReference type="EMBL" id="WEG72404.1"/>
    </source>
</evidence>
<accession>A0AAF0I5V3</accession>
<feature type="transmembrane region" description="Helical" evidence="1">
    <location>
        <begin position="86"/>
        <end position="103"/>
    </location>
</feature>
<dbReference type="Proteomes" id="UP001179647">
    <property type="component" value="Chromosome"/>
</dbReference>
<protein>
    <recommendedName>
        <fullName evidence="4">DUF2178 domain-containing protein</fullName>
    </recommendedName>
</protein>
<dbReference type="EMBL" id="CP110232">
    <property type="protein sequence ID" value="WEG72404.1"/>
    <property type="molecule type" value="Genomic_DNA"/>
</dbReference>
<dbReference type="AlphaFoldDB" id="A0AAF0I5V3"/>
<name>A0AAF0I5V3_9ENTE</name>
<dbReference type="RefSeq" id="WP_275468207.1">
    <property type="nucleotide sequence ID" value="NZ_CP110232.1"/>
</dbReference>
<dbReference type="KEGG" id="vie:OL234_05310"/>